<comment type="caution">
    <text evidence="2">The sequence shown here is derived from an EMBL/GenBank/DDBJ whole genome shotgun (WGS) entry which is preliminary data.</text>
</comment>
<keyword evidence="3" id="KW-1185">Reference proteome</keyword>
<accession>A0A2V2YVC8</accession>
<keyword evidence="1" id="KW-0732">Signal</keyword>
<dbReference type="PROSITE" id="PS51257">
    <property type="entry name" value="PROKAR_LIPOPROTEIN"/>
    <property type="match status" value="1"/>
</dbReference>
<proteinExistence type="predicted"/>
<protein>
    <submittedName>
        <fullName evidence="2">Uncharacterized protein</fullName>
    </submittedName>
</protein>
<dbReference type="SUPFAM" id="SSF82171">
    <property type="entry name" value="DPP6 N-terminal domain-like"/>
    <property type="match status" value="1"/>
</dbReference>
<evidence type="ECO:0000313" key="2">
    <source>
        <dbReference type="EMBL" id="PWW05098.1"/>
    </source>
</evidence>
<dbReference type="OrthoDB" id="2612817at2"/>
<gene>
    <name evidence="2" type="ORF">DFQ01_10581</name>
</gene>
<feature type="signal peptide" evidence="1">
    <location>
        <begin position="1"/>
        <end position="25"/>
    </location>
</feature>
<feature type="chain" id="PRO_5016166710" evidence="1">
    <location>
        <begin position="26"/>
        <end position="558"/>
    </location>
</feature>
<evidence type="ECO:0000313" key="3">
    <source>
        <dbReference type="Proteomes" id="UP000246635"/>
    </source>
</evidence>
<dbReference type="AlphaFoldDB" id="A0A2V2YVC8"/>
<dbReference type="Proteomes" id="UP000246635">
    <property type="component" value="Unassembled WGS sequence"/>
</dbReference>
<reference evidence="2 3" key="1">
    <citation type="submission" date="2018-05" db="EMBL/GenBank/DDBJ databases">
        <title>Genomic Encyclopedia of Type Strains, Phase III (KMG-III): the genomes of soil and plant-associated and newly described type strains.</title>
        <authorList>
            <person name="Whitman W."/>
        </authorList>
    </citation>
    <scope>NUCLEOTIDE SEQUENCE [LARGE SCALE GENOMIC DNA]</scope>
    <source>
        <strain evidence="2 3">CECT 5696</strain>
    </source>
</reference>
<name>A0A2V2YVC8_9BACL</name>
<evidence type="ECO:0000256" key="1">
    <source>
        <dbReference type="SAM" id="SignalP"/>
    </source>
</evidence>
<organism evidence="2 3">
    <name type="scientific">Paenibacillus cellulosilyticus</name>
    <dbReference type="NCBI Taxonomy" id="375489"/>
    <lineage>
        <taxon>Bacteria</taxon>
        <taxon>Bacillati</taxon>
        <taxon>Bacillota</taxon>
        <taxon>Bacilli</taxon>
        <taxon>Bacillales</taxon>
        <taxon>Paenibacillaceae</taxon>
        <taxon>Paenibacillus</taxon>
    </lineage>
</organism>
<sequence>MKRIHILIVLVFLVAILQACSKQEAADVVTEVPIGIPLPVDVQSILILNPDGTSYNEHRDAAVIGELLQGMKEAKSSYVGDPEQSGALYKIILTGSGEKRIFSINDLSNTSAADVSVKLYEEAPDGGTAKAWSLPTAWIQLLLRGSVDDAGPGMLATVDEDNDSVTVVANREMDEQSIKDAIEATLMVAADQANTTVDYAISVTDPRRIVIRFPDLPQRAVVQFNLAGAKTKDGRQFLTHSSDGNNAVTIRQGVAWSGLRWLDTTGAVRHEHGLDSARLIEPSRDEAGRERELLIYNEDRTVYRVRPEQGEIEDVTVRAWLNEQEKYGSEYGVNTLYSYPDEHDRFYAAKGLQTIYKVSSKDGTSQPIYESDRPIYGVASSPDGKHVALLVDTEHLGPDADLIIIDAKGKVVSTYAKAAYMGHSEGFYFIYPLRWVDNETIEVPLVNGARGTALYDYKKGLQSKEENTKLPEKARQLLQSKIGEQDDIYIARVLPKPDDGDERYYAVYVAGVGSLLIDLQEKKVTLLGSGALLMWTSTGQIVVWHSTAGKDVEYIGVD</sequence>
<dbReference type="EMBL" id="QGTQ01000005">
    <property type="protein sequence ID" value="PWW05098.1"/>
    <property type="molecule type" value="Genomic_DNA"/>
</dbReference>
<dbReference type="RefSeq" id="WP_110043642.1">
    <property type="nucleotide sequence ID" value="NZ_CP054613.1"/>
</dbReference>